<keyword evidence="2" id="KW-1185">Reference proteome</keyword>
<sequence length="847" mass="98175">MNIYRVLILIVFFPFMMVAQTKVSGVVFDEQDNPVPFANVVYVGSNEGTITNENGRFYLESDQTWEKIRISFIGFAEKEVILASRVNYDMKIVLAEEAARMDEVFIYTGKTSKKNNPAIDILRKIWSRKKQNGLRQFKQYEYDKYEKIEFDLNTIDSALINSKLFRGMEFIFEQTDTSRVTGKTYLPIFVNEAVSKVYGNNESNKEKEDLLGNKNSGFSENQTIIGFVKDLYNDYDVYQNYLKFFDKTFTSPISRTGIQTYNYVLADSAYIDNKWCYNIIYYPRRTNELTFKGDFWVNDSTWAIKEINMQLSKSANINWVKEIYLEQEFDIVNDTTFLLKRDYFLSDFAFRKKEESRGLYGKRTTLYDNYVFNQEKDKEFYEKEVYYYDKDVYNRDDDFWDKNRKEELNADEKGVYKMLDTLKTVKKFKNLYNLGSVLASGYWEFPSLNLDYGPIFSTFGFNEVEGLRIRTGARTYFGQNDLWRAEGFLAYGFKDEKFKFGISGKWLVDKKNRLIFSGGYRQDVEQIGASLTTSRDVLGRNLASSSLVNTAANDKLTSIQLVNFAAEIEPIRNLTFRTDFSLRSLESASDTFNLEYFTDASETTTKGDITQTEVVFTTIWEPGKKTSGFGVERRVVNEWFPSFFLSYTRGLEGTLNSDFEYDRLQFSFRKAIRVGGFGQLSVSTEVGKTFGEVPLALLSPVPGNQSLFSIFNTYSQLNFYEFVTDEYASVQLEHNFGGRLFSRIPFLKKLNLREIVGIRGVIGNISQGNIDLNRPAFENLRFIQNDIPISTLTPQDIAPNAEPYFEYSFGVGNIFKVFRIDVNFRGNYNDLPDARTFGVTGSFGFFF</sequence>
<proteinExistence type="predicted"/>
<dbReference type="RefSeq" id="WP_379981558.1">
    <property type="nucleotide sequence ID" value="NZ_JBHSFV010000013.1"/>
</dbReference>
<evidence type="ECO:0000313" key="1">
    <source>
        <dbReference type="EMBL" id="MFC4635890.1"/>
    </source>
</evidence>
<dbReference type="Gene3D" id="2.60.40.1120">
    <property type="entry name" value="Carboxypeptidase-like, regulatory domain"/>
    <property type="match status" value="1"/>
</dbReference>
<dbReference type="SUPFAM" id="SSF49464">
    <property type="entry name" value="Carboxypeptidase regulatory domain-like"/>
    <property type="match status" value="1"/>
</dbReference>
<name>A0ABV9I2H0_9FLAO</name>
<accession>A0ABV9I2H0</accession>
<evidence type="ECO:0000313" key="2">
    <source>
        <dbReference type="Proteomes" id="UP001596043"/>
    </source>
</evidence>
<dbReference type="InterPro" id="IPR043741">
    <property type="entry name" value="DUF5686"/>
</dbReference>
<reference evidence="2" key="1">
    <citation type="journal article" date="2019" name="Int. J. Syst. Evol. Microbiol.">
        <title>The Global Catalogue of Microorganisms (GCM) 10K type strain sequencing project: providing services to taxonomists for standard genome sequencing and annotation.</title>
        <authorList>
            <consortium name="The Broad Institute Genomics Platform"/>
            <consortium name="The Broad Institute Genome Sequencing Center for Infectious Disease"/>
            <person name="Wu L."/>
            <person name="Ma J."/>
        </authorList>
    </citation>
    <scope>NUCLEOTIDE SEQUENCE [LARGE SCALE GENOMIC DNA]</scope>
    <source>
        <strain evidence="2">YJ-61-S</strain>
    </source>
</reference>
<dbReference type="EMBL" id="JBHSFV010000013">
    <property type="protein sequence ID" value="MFC4635890.1"/>
    <property type="molecule type" value="Genomic_DNA"/>
</dbReference>
<dbReference type="InterPro" id="IPR008969">
    <property type="entry name" value="CarboxyPept-like_regulatory"/>
</dbReference>
<dbReference type="Proteomes" id="UP001596043">
    <property type="component" value="Unassembled WGS sequence"/>
</dbReference>
<dbReference type="Pfam" id="PF18939">
    <property type="entry name" value="DUF5686"/>
    <property type="match status" value="1"/>
</dbReference>
<gene>
    <name evidence="1" type="ORF">ACFO3O_18410</name>
</gene>
<organism evidence="1 2">
    <name type="scientific">Dokdonia ponticola</name>
    <dbReference type="NCBI Taxonomy" id="2041041"/>
    <lineage>
        <taxon>Bacteria</taxon>
        <taxon>Pseudomonadati</taxon>
        <taxon>Bacteroidota</taxon>
        <taxon>Flavobacteriia</taxon>
        <taxon>Flavobacteriales</taxon>
        <taxon>Flavobacteriaceae</taxon>
        <taxon>Dokdonia</taxon>
    </lineage>
</organism>
<protein>
    <submittedName>
        <fullName evidence="1">DUF5686 family protein</fullName>
    </submittedName>
</protein>
<comment type="caution">
    <text evidence="1">The sequence shown here is derived from an EMBL/GenBank/DDBJ whole genome shotgun (WGS) entry which is preliminary data.</text>
</comment>
<dbReference type="Pfam" id="PF13715">
    <property type="entry name" value="CarbopepD_reg_2"/>
    <property type="match status" value="1"/>
</dbReference>